<dbReference type="InterPro" id="IPR013321">
    <property type="entry name" value="Arc_rbn_hlx_hlx"/>
</dbReference>
<gene>
    <name evidence="2" type="ORF">LAUMK13_05772</name>
</gene>
<evidence type="ECO:0000313" key="3">
    <source>
        <dbReference type="Proteomes" id="UP000267289"/>
    </source>
</evidence>
<dbReference type="InterPro" id="IPR053853">
    <property type="entry name" value="FitA-like_RHH"/>
</dbReference>
<dbReference type="SUPFAM" id="SSF47598">
    <property type="entry name" value="Ribbon-helix-helix"/>
    <property type="match status" value="1"/>
</dbReference>
<dbReference type="InterPro" id="IPR010985">
    <property type="entry name" value="Ribbon_hlx_hlx"/>
</dbReference>
<name>A0A498QMU2_9MYCO</name>
<protein>
    <recommendedName>
        <fullName evidence="1">Antitoxin FitA-like ribbon-helix-helix domain-containing protein</fullName>
    </recommendedName>
</protein>
<dbReference type="Pfam" id="PF22513">
    <property type="entry name" value="FitA-like_RHH"/>
    <property type="match status" value="1"/>
</dbReference>
<dbReference type="AlphaFoldDB" id="A0A498QMU2"/>
<sequence length="95" mass="10935">MLSQRYHDSMRSVAQILIRQLEDDTKAKLQRLARQHGRSTEEEVREILRNAVRNVDNPPDRLGSRIASRFKGVGLTEDIPELRGQPVQPAQFKES</sequence>
<keyword evidence="3" id="KW-1185">Reference proteome</keyword>
<reference evidence="2 3" key="1">
    <citation type="submission" date="2018-09" db="EMBL/GenBank/DDBJ databases">
        <authorList>
            <person name="Tagini F."/>
        </authorList>
    </citation>
    <scope>NUCLEOTIDE SEQUENCE [LARGE SCALE GENOMIC DNA]</scope>
    <source>
        <strain evidence="2 3">MK13</strain>
    </source>
</reference>
<feature type="domain" description="Antitoxin FitA-like ribbon-helix-helix" evidence="1">
    <location>
        <begin position="14"/>
        <end position="52"/>
    </location>
</feature>
<dbReference type="EMBL" id="UPHQ01000335">
    <property type="protein sequence ID" value="VBA47098.1"/>
    <property type="molecule type" value="Genomic_DNA"/>
</dbReference>
<evidence type="ECO:0000259" key="1">
    <source>
        <dbReference type="Pfam" id="PF22513"/>
    </source>
</evidence>
<dbReference type="GO" id="GO:0006355">
    <property type="term" value="P:regulation of DNA-templated transcription"/>
    <property type="evidence" value="ECO:0007669"/>
    <property type="project" value="InterPro"/>
</dbReference>
<dbReference type="Gene3D" id="1.10.1220.10">
    <property type="entry name" value="Met repressor-like"/>
    <property type="match status" value="1"/>
</dbReference>
<evidence type="ECO:0000313" key="2">
    <source>
        <dbReference type="EMBL" id="VBA47098.1"/>
    </source>
</evidence>
<accession>A0A498QMU2</accession>
<organism evidence="2 3">
    <name type="scientific">Mycobacterium innocens</name>
    <dbReference type="NCBI Taxonomy" id="2341083"/>
    <lineage>
        <taxon>Bacteria</taxon>
        <taxon>Bacillati</taxon>
        <taxon>Actinomycetota</taxon>
        <taxon>Actinomycetes</taxon>
        <taxon>Mycobacteriales</taxon>
        <taxon>Mycobacteriaceae</taxon>
        <taxon>Mycobacterium</taxon>
    </lineage>
</organism>
<proteinExistence type="predicted"/>
<dbReference type="Proteomes" id="UP000267289">
    <property type="component" value="Unassembled WGS sequence"/>
</dbReference>